<feature type="domain" description="HMA" evidence="14">
    <location>
        <begin position="85"/>
        <end position="151"/>
    </location>
</feature>
<evidence type="ECO:0000256" key="5">
    <source>
        <dbReference type="ARBA" id="ARBA00022553"/>
    </source>
</evidence>
<evidence type="ECO:0000256" key="13">
    <source>
        <dbReference type="SAM" id="Phobius"/>
    </source>
</evidence>
<keyword evidence="8" id="KW-0460">Magnesium</keyword>
<keyword evidence="3" id="KW-0813">Transport</keyword>
<evidence type="ECO:0000259" key="14">
    <source>
        <dbReference type="PROSITE" id="PS50846"/>
    </source>
</evidence>
<dbReference type="PROSITE" id="PS50846">
    <property type="entry name" value="HMA_2"/>
    <property type="match status" value="1"/>
</dbReference>
<dbReference type="InterPro" id="IPR023299">
    <property type="entry name" value="ATPase_P-typ_cyto_dom_N"/>
</dbReference>
<dbReference type="PANTHER" id="PTHR43520">
    <property type="entry name" value="ATP7, ISOFORM B"/>
    <property type="match status" value="1"/>
</dbReference>
<protein>
    <submittedName>
        <fullName evidence="15">Heavy metal translocating P-type ATPase metal-binding domain-containing protein</fullName>
    </submittedName>
</protein>
<feature type="transmembrane region" description="Helical" evidence="13">
    <location>
        <begin position="207"/>
        <end position="227"/>
    </location>
</feature>
<dbReference type="InterPro" id="IPR059000">
    <property type="entry name" value="ATPase_P-type_domA"/>
</dbReference>
<proteinExistence type="inferred from homology"/>
<feature type="transmembrane region" description="Helical" evidence="13">
    <location>
        <begin position="445"/>
        <end position="472"/>
    </location>
</feature>
<dbReference type="Gene3D" id="3.30.70.100">
    <property type="match status" value="1"/>
</dbReference>
<keyword evidence="10 13" id="KW-1133">Transmembrane helix</keyword>
<evidence type="ECO:0000256" key="2">
    <source>
        <dbReference type="ARBA" id="ARBA00006024"/>
    </source>
</evidence>
<keyword evidence="5" id="KW-0597">Phosphoprotein</keyword>
<dbReference type="EMBL" id="JAJJMO010000001">
    <property type="protein sequence ID" value="MCC9073947.1"/>
    <property type="molecule type" value="Genomic_DNA"/>
</dbReference>
<dbReference type="Gene3D" id="2.70.150.10">
    <property type="entry name" value="Calcium-transporting ATPase, cytoplasmic transduction domain A"/>
    <property type="match status" value="1"/>
</dbReference>
<dbReference type="SUPFAM" id="SSF55008">
    <property type="entry name" value="HMA, heavy metal-associated domain"/>
    <property type="match status" value="1"/>
</dbReference>
<keyword evidence="7" id="KW-0479">Metal-binding</keyword>
<evidence type="ECO:0000256" key="12">
    <source>
        <dbReference type="ARBA" id="ARBA00023136"/>
    </source>
</evidence>
<keyword evidence="6 13" id="KW-0812">Transmembrane</keyword>
<evidence type="ECO:0000256" key="10">
    <source>
        <dbReference type="ARBA" id="ARBA00022989"/>
    </source>
</evidence>
<evidence type="ECO:0000256" key="9">
    <source>
        <dbReference type="ARBA" id="ARBA00022967"/>
    </source>
</evidence>
<evidence type="ECO:0000256" key="11">
    <source>
        <dbReference type="ARBA" id="ARBA00023065"/>
    </source>
</evidence>
<dbReference type="Proteomes" id="UP001430919">
    <property type="component" value="Unassembled WGS sequence"/>
</dbReference>
<dbReference type="SUPFAM" id="SSF56784">
    <property type="entry name" value="HAD-like"/>
    <property type="match status" value="1"/>
</dbReference>
<dbReference type="InterPro" id="IPR023298">
    <property type="entry name" value="ATPase_P-typ_TM_dom_sf"/>
</dbReference>
<dbReference type="InterPro" id="IPR021993">
    <property type="entry name" value="ATPase-cat-bd"/>
</dbReference>
<dbReference type="InterPro" id="IPR006121">
    <property type="entry name" value="HMA_dom"/>
</dbReference>
<dbReference type="InterPro" id="IPR023214">
    <property type="entry name" value="HAD_sf"/>
</dbReference>
<evidence type="ECO:0000256" key="3">
    <source>
        <dbReference type="ARBA" id="ARBA00022448"/>
    </source>
</evidence>
<dbReference type="PRINTS" id="PR00943">
    <property type="entry name" value="CUATPASE"/>
</dbReference>
<evidence type="ECO:0000256" key="4">
    <source>
        <dbReference type="ARBA" id="ARBA00022475"/>
    </source>
</evidence>
<dbReference type="Gene3D" id="3.40.1110.10">
    <property type="entry name" value="Calcium-transporting ATPase, cytoplasmic domain N"/>
    <property type="match status" value="1"/>
</dbReference>
<dbReference type="SUPFAM" id="SSF81665">
    <property type="entry name" value="Calcium ATPase, transmembrane domain M"/>
    <property type="match status" value="1"/>
</dbReference>
<keyword evidence="9" id="KW-1278">Translocase</keyword>
<dbReference type="Pfam" id="PF00122">
    <property type="entry name" value="E1-E2_ATPase"/>
    <property type="match status" value="1"/>
</dbReference>
<comment type="caution">
    <text evidence="15">The sequence shown here is derived from an EMBL/GenBank/DDBJ whole genome shotgun (WGS) entry which is preliminary data.</text>
</comment>
<reference evidence="15" key="1">
    <citation type="submission" date="2021-11" db="EMBL/GenBank/DDBJ databases">
        <title>Description of novel Flavobacterium species.</title>
        <authorList>
            <person name="Saticioglu I.B."/>
            <person name="Ay H."/>
            <person name="Altun S."/>
            <person name="Duman M."/>
        </authorList>
    </citation>
    <scope>NUCLEOTIDE SEQUENCE</scope>
    <source>
        <strain evidence="15">F-65</strain>
    </source>
</reference>
<dbReference type="InterPro" id="IPR036163">
    <property type="entry name" value="HMA_dom_sf"/>
</dbReference>
<keyword evidence="11" id="KW-0406">Ion transport</keyword>
<feature type="transmembrane region" description="Helical" evidence="13">
    <location>
        <begin position="239"/>
        <end position="256"/>
    </location>
</feature>
<dbReference type="PROSITE" id="PS00154">
    <property type="entry name" value="ATPASE_E1_E2"/>
    <property type="match status" value="1"/>
</dbReference>
<comment type="subcellular location">
    <subcellularLocation>
        <location evidence="1">Cell membrane</location>
        <topology evidence="1">Multi-pass membrane protein</topology>
    </subcellularLocation>
</comment>
<feature type="transmembrane region" description="Helical" evidence="13">
    <location>
        <begin position="262"/>
        <end position="280"/>
    </location>
</feature>
<feature type="transmembrane region" description="Helical" evidence="13">
    <location>
        <begin position="168"/>
        <end position="187"/>
    </location>
</feature>
<dbReference type="Pfam" id="PF00403">
    <property type="entry name" value="HMA"/>
    <property type="match status" value="1"/>
</dbReference>
<dbReference type="SUPFAM" id="SSF81653">
    <property type="entry name" value="Calcium ATPase, transduction domain A"/>
    <property type="match status" value="1"/>
</dbReference>
<dbReference type="Gene3D" id="3.40.50.1000">
    <property type="entry name" value="HAD superfamily/HAD-like"/>
    <property type="match status" value="1"/>
</dbReference>
<dbReference type="InterPro" id="IPR018303">
    <property type="entry name" value="ATPase_P-typ_P_site"/>
</dbReference>
<dbReference type="InterPro" id="IPR001757">
    <property type="entry name" value="P_typ_ATPase"/>
</dbReference>
<dbReference type="Pfam" id="PF00702">
    <property type="entry name" value="Hydrolase"/>
    <property type="match status" value="1"/>
</dbReference>
<evidence type="ECO:0000313" key="16">
    <source>
        <dbReference type="Proteomes" id="UP001430919"/>
    </source>
</evidence>
<dbReference type="InterPro" id="IPR008250">
    <property type="entry name" value="ATPase_P-typ_transduc_dom_A_sf"/>
</dbReference>
<comment type="similarity">
    <text evidence="2">Belongs to the cation transport ATPase (P-type) (TC 3.A.3) family. Type IB subfamily.</text>
</comment>
<evidence type="ECO:0000256" key="8">
    <source>
        <dbReference type="ARBA" id="ARBA00022842"/>
    </source>
</evidence>
<sequence length="793" mass="89392">MSVQNCFHCGLIIPKNEVIVFDEKEFCCSGCKTVYEIFSLNDLTCYYDFENSPGATPQDIQGKYDFLDNESIQLKLLEFQEDTTAIVSLNIPHIHCSSCIWILENLNRLKPGISSSQVNFPEKKVRINYNSEEITLKEIAYTLSSIGYEPYISLENYEAGKNNVDRSLTYKLGVAFFCFGNIMLLSFPEYFEVKEFWLDNYKPFFRWLILILAMPSFLYSASGYYVSAYKSIKSKMLNIDIPIALGIVVMFIRSTFDIVMDYGPGFFDSLTGLIFFMLLGKMFQIKTYSFLSFERDFKSYFPIAVTRINPNTPEESIPIYDIDKGDRLLIRNQELIPVDGILISDQAEIDYSFVTGEAVPITKKSGDKVFAGGKQIGKVIEMEVLHSVSNSYLTQLWGNDIFQKDVQQKHKTITDAISRYFTPILLLIAFAGFGYWIFIDANTAFNVFTAVLIVACPCALALTAPFTFGNILRILGKQKFYLKNALVIEQLAKVDTLVFDKTGTITTNKKSNIAYEGKSLSEANLVMLKNVLRASNHPLSRMLYDSLPESNRIKLDDFKEITGKGILAVIEDHQFQIGSFSFVADKEENSIQQTSLHIKIDGVYYGKYIFNNQYREGLAALFKELSLNYKIKVLSGDNDGERETLEKLLPEGTELVFNQKPEQKLAFIKELQDHGHNVMMVGDGLNDAGALAQSNVGVSISENVNVFSPACDAILDATEFKHLSYFLKLSKNSIKIIKMSFVLSLLYNVVGLSFAITGNLLPLVAAIIMPLSTITIVSFVTLASNYFSRSSLK</sequence>
<feature type="transmembrane region" description="Helical" evidence="13">
    <location>
        <begin position="763"/>
        <end position="787"/>
    </location>
</feature>
<dbReference type="NCBIfam" id="TIGR01494">
    <property type="entry name" value="ATPase_P-type"/>
    <property type="match status" value="1"/>
</dbReference>
<keyword evidence="4" id="KW-1003">Cell membrane</keyword>
<evidence type="ECO:0000256" key="7">
    <source>
        <dbReference type="ARBA" id="ARBA00022723"/>
    </source>
</evidence>
<evidence type="ECO:0000256" key="6">
    <source>
        <dbReference type="ARBA" id="ARBA00022692"/>
    </source>
</evidence>
<keyword evidence="12 13" id="KW-0472">Membrane</keyword>
<dbReference type="InterPro" id="IPR036412">
    <property type="entry name" value="HAD-like_sf"/>
</dbReference>
<name>A0ABS8MYT3_9FLAO</name>
<keyword evidence="16" id="KW-1185">Reference proteome</keyword>
<dbReference type="CDD" id="cd00371">
    <property type="entry name" value="HMA"/>
    <property type="match status" value="1"/>
</dbReference>
<dbReference type="PRINTS" id="PR00119">
    <property type="entry name" value="CATATPASE"/>
</dbReference>
<organism evidence="15 16">
    <name type="scientific">Flavobacterium pisciphilum</name>
    <dbReference type="NCBI Taxonomy" id="2893755"/>
    <lineage>
        <taxon>Bacteria</taxon>
        <taxon>Pseudomonadati</taxon>
        <taxon>Bacteroidota</taxon>
        <taxon>Flavobacteriia</taxon>
        <taxon>Flavobacteriales</taxon>
        <taxon>Flavobacteriaceae</taxon>
        <taxon>Flavobacterium</taxon>
    </lineage>
</organism>
<dbReference type="RefSeq" id="WP_229990852.1">
    <property type="nucleotide sequence ID" value="NZ_JAJJMO010000001.1"/>
</dbReference>
<evidence type="ECO:0000256" key="1">
    <source>
        <dbReference type="ARBA" id="ARBA00004651"/>
    </source>
</evidence>
<accession>A0ABS8MYT3</accession>
<dbReference type="PANTHER" id="PTHR43520:SF5">
    <property type="entry name" value="CATION-TRANSPORTING P-TYPE ATPASE-RELATED"/>
    <property type="match status" value="1"/>
</dbReference>
<feature type="transmembrane region" description="Helical" evidence="13">
    <location>
        <begin position="736"/>
        <end position="757"/>
    </location>
</feature>
<gene>
    <name evidence="15" type="ORF">LNQ49_20385</name>
</gene>
<feature type="transmembrane region" description="Helical" evidence="13">
    <location>
        <begin position="420"/>
        <end position="439"/>
    </location>
</feature>
<dbReference type="Pfam" id="PF12156">
    <property type="entry name" value="ATPase-cat_bd"/>
    <property type="match status" value="1"/>
</dbReference>
<evidence type="ECO:0000313" key="15">
    <source>
        <dbReference type="EMBL" id="MCC9073947.1"/>
    </source>
</evidence>